<evidence type="ECO:0000259" key="9">
    <source>
        <dbReference type="PROSITE" id="PS50808"/>
    </source>
</evidence>
<dbReference type="InterPro" id="IPR012337">
    <property type="entry name" value="RNaseH-like_sf"/>
</dbReference>
<feature type="compositionally biased region" description="Low complexity" evidence="8">
    <location>
        <begin position="15"/>
        <end position="29"/>
    </location>
</feature>
<feature type="compositionally biased region" description="Basic and acidic residues" evidence="8">
    <location>
        <begin position="121"/>
        <end position="131"/>
    </location>
</feature>
<evidence type="ECO:0000256" key="2">
    <source>
        <dbReference type="ARBA" id="ARBA00022723"/>
    </source>
</evidence>
<keyword evidence="11" id="KW-1185">Reference proteome</keyword>
<organism evidence="10 11">
    <name type="scientific">Senna tora</name>
    <dbReference type="NCBI Taxonomy" id="362788"/>
    <lineage>
        <taxon>Eukaryota</taxon>
        <taxon>Viridiplantae</taxon>
        <taxon>Streptophyta</taxon>
        <taxon>Embryophyta</taxon>
        <taxon>Tracheophyta</taxon>
        <taxon>Spermatophyta</taxon>
        <taxon>Magnoliopsida</taxon>
        <taxon>eudicotyledons</taxon>
        <taxon>Gunneridae</taxon>
        <taxon>Pentapetalae</taxon>
        <taxon>rosids</taxon>
        <taxon>fabids</taxon>
        <taxon>Fabales</taxon>
        <taxon>Fabaceae</taxon>
        <taxon>Caesalpinioideae</taxon>
        <taxon>Cassia clade</taxon>
        <taxon>Senna</taxon>
    </lineage>
</organism>
<dbReference type="PANTHER" id="PTHR32166">
    <property type="entry name" value="OSJNBA0013A04.12 PROTEIN"/>
    <property type="match status" value="1"/>
</dbReference>
<comment type="caution">
    <text evidence="10">The sequence shown here is derived from an EMBL/GenBank/DDBJ whole genome shotgun (WGS) entry which is preliminary data.</text>
</comment>
<dbReference type="SUPFAM" id="SSF53098">
    <property type="entry name" value="Ribonuclease H-like"/>
    <property type="match status" value="1"/>
</dbReference>
<keyword evidence="2" id="KW-0479">Metal-binding</keyword>
<keyword evidence="3 7" id="KW-0863">Zinc-finger</keyword>
<keyword evidence="4" id="KW-0862">Zinc</keyword>
<feature type="domain" description="BED-type" evidence="9">
    <location>
        <begin position="31"/>
        <end position="90"/>
    </location>
</feature>
<dbReference type="GO" id="GO:0003677">
    <property type="term" value="F:DNA binding"/>
    <property type="evidence" value="ECO:0007669"/>
    <property type="project" value="UniProtKB-KW"/>
</dbReference>
<evidence type="ECO:0000256" key="6">
    <source>
        <dbReference type="ARBA" id="ARBA00023242"/>
    </source>
</evidence>
<evidence type="ECO:0000256" key="3">
    <source>
        <dbReference type="ARBA" id="ARBA00022771"/>
    </source>
</evidence>
<evidence type="ECO:0000256" key="7">
    <source>
        <dbReference type="PROSITE-ProRule" id="PRU00027"/>
    </source>
</evidence>
<dbReference type="PANTHER" id="PTHR32166:SF88">
    <property type="entry name" value="HAT TRANSPOSON SUPERFAMILY"/>
    <property type="match status" value="1"/>
</dbReference>
<dbReference type="InterPro" id="IPR008906">
    <property type="entry name" value="HATC_C_dom"/>
</dbReference>
<sequence>MSMSSPNPTQETPESNPNSSSLQTQSNSSRGKSDPAWGRCRFSDETSAKKHLICMYCNKIFKGGGINRIKQHLAGIKGDTESCKKVPADVRFQMHDNVVNFNQRKRKAQEEVRESTLNSQDQEHEVHHNSEEVQVIGSSRGKGKDQGKSTSSGLSSYFMPRTTPGAQPTLKSVLQSKEARERCDLAISKWMVDACLPFNAVNSVYYQPMIDAIANIGKLSEVNEVVDHAAKLTKFIYNHCFALHLMRTHTGGREILRPAPTRFATNFVALQSILAQKDALRAMVTCREWTTSSFARESKSKKFVDAVLDSGFWKNCFTIVKLTEPLIRVLRIVDSEEKPAMGFLYAAFHKAREEMVKRFQRRKMVIEPYLKIIDRRWDKQLYKNLHAAGFWFNPSYHYDTNEMEKHKSAISGVLDVIERYAHNDRALEEKLNEEVTIFRNAEEDFGRRLALNSRNTKMPDEWWKLFGESAPNLQKLAVRVLSQTCSSSGCERNWSVFEHIHSKKRNRLEHQKLNDLVYVHYNLRLQKRKQLRKRPYDPISFESFEENADWVLEDEPPTLTVEEIEALNRELAECTIEENHPDIGLGEGRWFTAWWRDGMRFTDLVEEGEWREEGMVWWGGGLWDWKREGGLEEGRRIGRRLGSVLGKVLRVGGLRFWWLGGSEAHGLVEGEMGFTVLVGFGGVEEDGVLGYGEEEERLEREKEG</sequence>
<feature type="region of interest" description="Disordered" evidence="8">
    <location>
        <begin position="1"/>
        <end position="39"/>
    </location>
</feature>
<dbReference type="InterPro" id="IPR003656">
    <property type="entry name" value="Znf_BED"/>
</dbReference>
<dbReference type="EMBL" id="JAAIUW010000003">
    <property type="protein sequence ID" value="KAF7839379.1"/>
    <property type="molecule type" value="Genomic_DNA"/>
</dbReference>
<evidence type="ECO:0000256" key="4">
    <source>
        <dbReference type="ARBA" id="ARBA00022833"/>
    </source>
</evidence>
<dbReference type="PROSITE" id="PS50808">
    <property type="entry name" value="ZF_BED"/>
    <property type="match status" value="1"/>
</dbReference>
<dbReference type="GO" id="GO:0008270">
    <property type="term" value="F:zinc ion binding"/>
    <property type="evidence" value="ECO:0007669"/>
    <property type="project" value="UniProtKB-KW"/>
</dbReference>
<keyword evidence="6" id="KW-0539">Nucleus</keyword>
<dbReference type="Pfam" id="PF05699">
    <property type="entry name" value="Dimer_Tnp_hAT"/>
    <property type="match status" value="1"/>
</dbReference>
<name>A0A834X786_9FABA</name>
<reference evidence="10" key="1">
    <citation type="submission" date="2020-09" db="EMBL/GenBank/DDBJ databases">
        <title>Genome-Enabled Discovery of Anthraquinone Biosynthesis in Senna tora.</title>
        <authorList>
            <person name="Kang S.-H."/>
            <person name="Pandey R.P."/>
            <person name="Lee C.-M."/>
            <person name="Sim J.-S."/>
            <person name="Jeong J.-T."/>
            <person name="Choi B.-S."/>
            <person name="Jung M."/>
            <person name="Ginzburg D."/>
            <person name="Zhao K."/>
            <person name="Won S.Y."/>
            <person name="Oh T.-J."/>
            <person name="Yu Y."/>
            <person name="Kim N.-H."/>
            <person name="Lee O.R."/>
            <person name="Lee T.-H."/>
            <person name="Bashyal P."/>
            <person name="Kim T.-S."/>
            <person name="Lee W.-H."/>
            <person name="Kawkins C."/>
            <person name="Kim C.-K."/>
            <person name="Kim J.S."/>
            <person name="Ahn B.O."/>
            <person name="Rhee S.Y."/>
            <person name="Sohng J.K."/>
        </authorList>
    </citation>
    <scope>NUCLEOTIDE SEQUENCE</scope>
    <source>
        <tissue evidence="10">Leaf</tissue>
    </source>
</reference>
<evidence type="ECO:0000313" key="11">
    <source>
        <dbReference type="Proteomes" id="UP000634136"/>
    </source>
</evidence>
<evidence type="ECO:0000256" key="1">
    <source>
        <dbReference type="ARBA" id="ARBA00004123"/>
    </source>
</evidence>
<feature type="region of interest" description="Disordered" evidence="8">
    <location>
        <begin position="104"/>
        <end position="168"/>
    </location>
</feature>
<evidence type="ECO:0000256" key="5">
    <source>
        <dbReference type="ARBA" id="ARBA00023125"/>
    </source>
</evidence>
<comment type="subcellular location">
    <subcellularLocation>
        <location evidence="1">Nucleus</location>
    </subcellularLocation>
</comment>
<dbReference type="AlphaFoldDB" id="A0A834X786"/>
<protein>
    <recommendedName>
        <fullName evidence="9">BED-type domain-containing protein</fullName>
    </recommendedName>
</protein>
<dbReference type="GO" id="GO:0046983">
    <property type="term" value="F:protein dimerization activity"/>
    <property type="evidence" value="ECO:0007669"/>
    <property type="project" value="InterPro"/>
</dbReference>
<dbReference type="GO" id="GO:0005634">
    <property type="term" value="C:nucleus"/>
    <property type="evidence" value="ECO:0007669"/>
    <property type="project" value="UniProtKB-SubCell"/>
</dbReference>
<keyword evidence="5" id="KW-0238">DNA-binding</keyword>
<accession>A0A834X786</accession>
<evidence type="ECO:0000313" key="10">
    <source>
        <dbReference type="EMBL" id="KAF7839379.1"/>
    </source>
</evidence>
<dbReference type="Proteomes" id="UP000634136">
    <property type="component" value="Unassembled WGS sequence"/>
</dbReference>
<proteinExistence type="predicted"/>
<feature type="compositionally biased region" description="Polar residues" evidence="8">
    <location>
        <begin position="1"/>
        <end position="14"/>
    </location>
</feature>
<dbReference type="OrthoDB" id="1414908at2759"/>
<gene>
    <name evidence="10" type="ORF">G2W53_007861</name>
</gene>
<evidence type="ECO:0000256" key="8">
    <source>
        <dbReference type="SAM" id="MobiDB-lite"/>
    </source>
</evidence>